<evidence type="ECO:0000256" key="3">
    <source>
        <dbReference type="ARBA" id="ARBA00022692"/>
    </source>
</evidence>
<dbReference type="GO" id="GO:0022857">
    <property type="term" value="F:transmembrane transporter activity"/>
    <property type="evidence" value="ECO:0007669"/>
    <property type="project" value="InterPro"/>
</dbReference>
<dbReference type="InterPro" id="IPR011701">
    <property type="entry name" value="MFS"/>
</dbReference>
<comment type="subcellular location">
    <subcellularLocation>
        <location evidence="1">Cell membrane</location>
        <topology evidence="1">Multi-pass membrane protein</topology>
    </subcellularLocation>
</comment>
<dbReference type="Pfam" id="PF07690">
    <property type="entry name" value="MFS_1"/>
    <property type="match status" value="1"/>
</dbReference>
<protein>
    <submittedName>
        <fullName evidence="7">MFS transporter</fullName>
    </submittedName>
</protein>
<proteinExistence type="predicted"/>
<reference evidence="7 8" key="1">
    <citation type="journal article" date="2017" name="Elife">
        <title>Extensive horizontal gene transfer in cheese-associated bacteria.</title>
        <authorList>
            <person name="Bonham K.S."/>
            <person name="Wolfe B.E."/>
            <person name="Dutton R.J."/>
        </authorList>
    </citation>
    <scope>NUCLEOTIDE SEQUENCE [LARGE SCALE GENOMIC DNA]</scope>
    <source>
        <strain evidence="7 8">JB182</strain>
    </source>
</reference>
<feature type="transmembrane region" description="Helical" evidence="6">
    <location>
        <begin position="233"/>
        <end position="254"/>
    </location>
</feature>
<feature type="transmembrane region" description="Helical" evidence="6">
    <location>
        <begin position="361"/>
        <end position="380"/>
    </location>
</feature>
<evidence type="ECO:0000313" key="7">
    <source>
        <dbReference type="EMBL" id="PMQ21494.1"/>
    </source>
</evidence>
<dbReference type="SUPFAM" id="SSF103473">
    <property type="entry name" value="MFS general substrate transporter"/>
    <property type="match status" value="1"/>
</dbReference>
<gene>
    <name evidence="7" type="ORF">CIK84_08100</name>
</gene>
<evidence type="ECO:0000256" key="4">
    <source>
        <dbReference type="ARBA" id="ARBA00022989"/>
    </source>
</evidence>
<dbReference type="GO" id="GO:0005886">
    <property type="term" value="C:plasma membrane"/>
    <property type="evidence" value="ECO:0007669"/>
    <property type="project" value="UniProtKB-SubCell"/>
</dbReference>
<evidence type="ECO:0000256" key="1">
    <source>
        <dbReference type="ARBA" id="ARBA00004651"/>
    </source>
</evidence>
<evidence type="ECO:0000313" key="8">
    <source>
        <dbReference type="Proteomes" id="UP000235739"/>
    </source>
</evidence>
<keyword evidence="5 6" id="KW-0472">Membrane</keyword>
<dbReference type="InterPro" id="IPR036259">
    <property type="entry name" value="MFS_trans_sf"/>
</dbReference>
<feature type="transmembrane region" description="Helical" evidence="6">
    <location>
        <begin position="59"/>
        <end position="79"/>
    </location>
</feature>
<feature type="transmembrane region" description="Helical" evidence="6">
    <location>
        <begin position="386"/>
        <end position="407"/>
    </location>
</feature>
<feature type="transmembrane region" description="Helical" evidence="6">
    <location>
        <begin position="325"/>
        <end position="349"/>
    </location>
</feature>
<accession>A0A2N7S5T0</accession>
<feature type="transmembrane region" description="Helical" evidence="6">
    <location>
        <begin position="298"/>
        <end position="319"/>
    </location>
</feature>
<dbReference type="Gene3D" id="1.20.1250.20">
    <property type="entry name" value="MFS general substrate transporter like domains"/>
    <property type="match status" value="2"/>
</dbReference>
<feature type="transmembrane region" description="Helical" evidence="6">
    <location>
        <begin position="266"/>
        <end position="286"/>
    </location>
</feature>
<dbReference type="RefSeq" id="WP_102598018.1">
    <property type="nucleotide sequence ID" value="NZ_JBQEGE010000029.1"/>
</dbReference>
<dbReference type="PANTHER" id="PTHR43124:SF3">
    <property type="entry name" value="CHLORAMPHENICOL EFFLUX PUMP RV0191"/>
    <property type="match status" value="1"/>
</dbReference>
<dbReference type="Proteomes" id="UP000235739">
    <property type="component" value="Unassembled WGS sequence"/>
</dbReference>
<evidence type="ECO:0000256" key="5">
    <source>
        <dbReference type="ARBA" id="ARBA00023136"/>
    </source>
</evidence>
<dbReference type="InterPro" id="IPR050189">
    <property type="entry name" value="MFS_Efflux_Transporters"/>
</dbReference>
<organism evidence="7 8">
    <name type="scientific">Glutamicibacter arilaitensis</name>
    <dbReference type="NCBI Taxonomy" id="256701"/>
    <lineage>
        <taxon>Bacteria</taxon>
        <taxon>Bacillati</taxon>
        <taxon>Actinomycetota</taxon>
        <taxon>Actinomycetes</taxon>
        <taxon>Micrococcales</taxon>
        <taxon>Micrococcaceae</taxon>
        <taxon>Glutamicibacter</taxon>
    </lineage>
</organism>
<keyword evidence="4 6" id="KW-1133">Transmembrane helix</keyword>
<dbReference type="PANTHER" id="PTHR43124">
    <property type="entry name" value="PURINE EFFLUX PUMP PBUE"/>
    <property type="match status" value="1"/>
</dbReference>
<feature type="transmembrane region" description="Helical" evidence="6">
    <location>
        <begin position="171"/>
        <end position="192"/>
    </location>
</feature>
<feature type="transmembrane region" description="Helical" evidence="6">
    <location>
        <begin position="22"/>
        <end position="47"/>
    </location>
</feature>
<comment type="caution">
    <text evidence="7">The sequence shown here is derived from an EMBL/GenBank/DDBJ whole genome shotgun (WGS) entry which is preliminary data.</text>
</comment>
<keyword evidence="2" id="KW-1003">Cell membrane</keyword>
<evidence type="ECO:0000256" key="6">
    <source>
        <dbReference type="SAM" id="Phobius"/>
    </source>
</evidence>
<name>A0A2N7S5T0_9MICC</name>
<dbReference type="EMBL" id="PNQX01000001">
    <property type="protein sequence ID" value="PMQ21494.1"/>
    <property type="molecule type" value="Genomic_DNA"/>
</dbReference>
<dbReference type="AlphaFoldDB" id="A0A2N7S5T0"/>
<keyword evidence="3 6" id="KW-0812">Transmembrane</keyword>
<evidence type="ECO:0000256" key="2">
    <source>
        <dbReference type="ARBA" id="ARBA00022475"/>
    </source>
</evidence>
<sequence>MSQPEAETIQALPSERRIIVEIWPALLASALGLLPFTVLSTFLVPIADWAGAGYAETGTLRGLAGVGAVLAGIGLAPLIGRIAPGTVAAAALGLMGAAAIVGTFSGIAALAIFCLATGVSNALLYPALSTAAADRFGTTPAAGRAATLVMTAQTLASTLGAPLLILPAMFWGWQGNLIAIGIISIALIPAVLRYGRRGAVQADPAQIAPAKPPARVGYLAAFKLLSQVPGARALLLVSFGRAGAFMGHLAFLAPLYAHKFALDASWFAWVWSVSGGAFFLGHLLAGRMLNAEDSQRRTLTVMIICLATALVALFGVYLAPVLPLAVAGTAMLSASHAVVSAAVMSLLVARCTQVRGTALSLNAAGMSLGLFIGTAASGAAMAAAGYLAAAAVLGVLTGISLLAALNLRTATTDEILEGQS</sequence>